<reference evidence="6" key="1">
    <citation type="submission" date="2023-03" db="EMBL/GenBank/DDBJ databases">
        <authorList>
            <person name="Julca I."/>
        </authorList>
    </citation>
    <scope>NUCLEOTIDE SEQUENCE</scope>
</reference>
<sequence>MSGLLNSGLNGSNANITDPSRAFPSQSGSTSAVVNHSGNIQGLHGIHGNFNISNMPGSYSSRNSTLITGAPGGVQQGTGGMSSGRFGMTNLSAFSQLSLAGSHGHSAVTDNGGSGALPNIGSSGRIGNPMANYVSGGSVARGLGSAGGSNLSGVASRLNMADPQVVSMLSGSYSGSGVPMSHNQFQGGSGPYTSLLLNDLNSHEDTAFDVNDFPQLGGRTASTGGSQGQMGFLRKQNVGFNQQNQEFSIHNEDFPALPGFKGVNVDFPMNSHPKEQLHNMSPMMHPQNMPLGRSSGLNFGGASSSQYQQAQQHASSSSGSGLSFLPTNYQSYQDLHFHDHEARNIGPPVSGSGNNSLPNTMSGMGPYEQLPQQYQQFQKQSYFRLATPFRDQDFKPHQATQAPADNKYGMLGLLSIMKGNNPAMSSLARGIDLTTLGLNLNSPESVYKKFGSPWSDEPLKGEPEYQIPECYYAKLPPELKSSYFSKFRAETLFYIFYSMPKDEAQLYAANELYNRGWFYHKEIRLWFARMMNVDPPIKTPAYEKGSYACFDPNTFETVRKDNFVLQYDMIERKPSINQL</sequence>
<dbReference type="Gene3D" id="2.30.30.1020">
    <property type="entry name" value="CCR4-NOT complex subunit 2/3/5, C-terminal domain"/>
    <property type="match status" value="1"/>
</dbReference>
<feature type="region of interest" description="Disordered" evidence="4">
    <location>
        <begin position="297"/>
        <end position="322"/>
    </location>
</feature>
<proteinExistence type="inferred from homology"/>
<dbReference type="EMBL" id="OX459119">
    <property type="protein sequence ID" value="CAI9093954.1"/>
    <property type="molecule type" value="Genomic_DNA"/>
</dbReference>
<evidence type="ECO:0000256" key="3">
    <source>
        <dbReference type="ARBA" id="ARBA00023163"/>
    </source>
</evidence>
<dbReference type="InterPro" id="IPR007282">
    <property type="entry name" value="NOT2/3/5_C"/>
</dbReference>
<dbReference type="InterPro" id="IPR038635">
    <property type="entry name" value="CCR4-NOT_su2/3/5_C_sf"/>
</dbReference>
<feature type="compositionally biased region" description="Polar residues" evidence="4">
    <location>
        <begin position="14"/>
        <end position="36"/>
    </location>
</feature>
<evidence type="ECO:0000256" key="4">
    <source>
        <dbReference type="SAM" id="MobiDB-lite"/>
    </source>
</evidence>
<name>A0AAV1CH81_OLDCO</name>
<protein>
    <submittedName>
        <fullName evidence="6">OLC1v1029575C1</fullName>
    </submittedName>
</protein>
<dbReference type="InterPro" id="IPR040168">
    <property type="entry name" value="Not2/3/5"/>
</dbReference>
<dbReference type="Pfam" id="PF04153">
    <property type="entry name" value="NOT2_3_5_C"/>
    <property type="match status" value="1"/>
</dbReference>
<dbReference type="AlphaFoldDB" id="A0AAV1CH81"/>
<feature type="compositionally biased region" description="Low complexity" evidence="4">
    <location>
        <begin position="1"/>
        <end position="13"/>
    </location>
</feature>
<keyword evidence="2" id="KW-0805">Transcription regulation</keyword>
<evidence type="ECO:0000256" key="1">
    <source>
        <dbReference type="ARBA" id="ARBA00007682"/>
    </source>
</evidence>
<feature type="region of interest" description="Disordered" evidence="4">
    <location>
        <begin position="1"/>
        <end position="36"/>
    </location>
</feature>
<feature type="domain" description="NOT2/NOT3/NOT5 C-terminal" evidence="5">
    <location>
        <begin position="448"/>
        <end position="569"/>
    </location>
</feature>
<accession>A0AAV1CH81</accession>
<feature type="compositionally biased region" description="Low complexity" evidence="4">
    <location>
        <begin position="300"/>
        <end position="322"/>
    </location>
</feature>
<dbReference type="PANTHER" id="PTHR23326">
    <property type="entry name" value="CCR4 NOT-RELATED"/>
    <property type="match status" value="1"/>
</dbReference>
<dbReference type="GO" id="GO:0030015">
    <property type="term" value="C:CCR4-NOT core complex"/>
    <property type="evidence" value="ECO:0007669"/>
    <property type="project" value="InterPro"/>
</dbReference>
<comment type="similarity">
    <text evidence="1">Belongs to the CNOT2/3/5 family.</text>
</comment>
<evidence type="ECO:0000313" key="6">
    <source>
        <dbReference type="EMBL" id="CAI9093954.1"/>
    </source>
</evidence>
<keyword evidence="7" id="KW-1185">Reference proteome</keyword>
<keyword evidence="3" id="KW-0804">Transcription</keyword>
<dbReference type="GO" id="GO:0006355">
    <property type="term" value="P:regulation of DNA-templated transcription"/>
    <property type="evidence" value="ECO:0007669"/>
    <property type="project" value="InterPro"/>
</dbReference>
<organism evidence="6 7">
    <name type="scientific">Oldenlandia corymbosa var. corymbosa</name>
    <dbReference type="NCBI Taxonomy" id="529605"/>
    <lineage>
        <taxon>Eukaryota</taxon>
        <taxon>Viridiplantae</taxon>
        <taxon>Streptophyta</taxon>
        <taxon>Embryophyta</taxon>
        <taxon>Tracheophyta</taxon>
        <taxon>Spermatophyta</taxon>
        <taxon>Magnoliopsida</taxon>
        <taxon>eudicotyledons</taxon>
        <taxon>Gunneridae</taxon>
        <taxon>Pentapetalae</taxon>
        <taxon>asterids</taxon>
        <taxon>lamiids</taxon>
        <taxon>Gentianales</taxon>
        <taxon>Rubiaceae</taxon>
        <taxon>Rubioideae</taxon>
        <taxon>Spermacoceae</taxon>
        <taxon>Hedyotis-Oldenlandia complex</taxon>
        <taxon>Oldenlandia</taxon>
    </lineage>
</organism>
<evidence type="ECO:0000256" key="2">
    <source>
        <dbReference type="ARBA" id="ARBA00023015"/>
    </source>
</evidence>
<dbReference type="Proteomes" id="UP001161247">
    <property type="component" value="Chromosome 2"/>
</dbReference>
<gene>
    <name evidence="6" type="ORF">OLC1_LOCUS5241</name>
</gene>
<evidence type="ECO:0000259" key="5">
    <source>
        <dbReference type="Pfam" id="PF04153"/>
    </source>
</evidence>
<evidence type="ECO:0000313" key="7">
    <source>
        <dbReference type="Proteomes" id="UP001161247"/>
    </source>
</evidence>